<evidence type="ECO:0000256" key="7">
    <source>
        <dbReference type="ARBA" id="ARBA00022917"/>
    </source>
</evidence>
<keyword evidence="7 9" id="KW-0648">Protein biosynthesis</keyword>
<sequence length="430" mass="49279">MMRILSSNLKNNIGESVLVKGWVHRIRILKSVTFIILRDRSGCVQCVFEGKPEWTKGLKIETVVAIEGLVCTSNNQYQSVEIQGKTLEIQNEVAEDLPIQINGDHLEVNLETILNNRVLALRHFQNQAIFKLQALIVAAFRQFLEANDFLEMFTPKIVKEGAEGGAEIFKLNYFGETAYLAQSPQFYKQMMVIAGFERVFEVGSVYRAEQHSTNRHLNEYVSMDFEMGFIEDEYEVMAMEEKLLKFMFQTLAEKGKTQFEALGIQCPVVPDIIPKLKMKEAIEILKTHYQRHELDGDLDPQGEREISAYVKTKYGSEFVFITHYPKQKRPMYTKCYDESDETHSFDLLFRGLEITTGGQRINEKDILIERMVAKGLDPTLYSSYLEAFKYGAPAHGGLAIGLERLTAQIMDLSNVRLASLFPRDQQRLLP</sequence>
<dbReference type="SUPFAM" id="SSF50249">
    <property type="entry name" value="Nucleic acid-binding proteins"/>
    <property type="match status" value="1"/>
</dbReference>
<comment type="catalytic activity">
    <reaction evidence="9">
        <text>tRNA(Asp) + L-aspartate + ATP = L-aspartyl-tRNA(Asp) + AMP + diphosphate</text>
        <dbReference type="Rhea" id="RHEA:19649"/>
        <dbReference type="Rhea" id="RHEA-COMP:9660"/>
        <dbReference type="Rhea" id="RHEA-COMP:9678"/>
        <dbReference type="ChEBI" id="CHEBI:29991"/>
        <dbReference type="ChEBI" id="CHEBI:30616"/>
        <dbReference type="ChEBI" id="CHEBI:33019"/>
        <dbReference type="ChEBI" id="CHEBI:78442"/>
        <dbReference type="ChEBI" id="CHEBI:78516"/>
        <dbReference type="ChEBI" id="CHEBI:456215"/>
        <dbReference type="EC" id="6.1.1.12"/>
    </reaction>
</comment>
<dbReference type="CDD" id="cd00776">
    <property type="entry name" value="AsxRS_core"/>
    <property type="match status" value="1"/>
</dbReference>
<reference evidence="11 12" key="1">
    <citation type="submission" date="2020-11" db="EMBL/GenBank/DDBJ databases">
        <title>Fusibacter basophilias sp. nov.</title>
        <authorList>
            <person name="Qiu D."/>
        </authorList>
    </citation>
    <scope>NUCLEOTIDE SEQUENCE [LARGE SCALE GENOMIC DNA]</scope>
    <source>
        <strain evidence="11 12">Q10-2</strain>
    </source>
</reference>
<evidence type="ECO:0000259" key="10">
    <source>
        <dbReference type="PROSITE" id="PS50862"/>
    </source>
</evidence>
<comment type="similarity">
    <text evidence="2 9">Belongs to the class-II aminoacyl-tRNA synthetase family. Type 2 subfamily.</text>
</comment>
<dbReference type="InterPro" id="IPR004523">
    <property type="entry name" value="Asp-tRNA_synthase_2"/>
</dbReference>
<dbReference type="PRINTS" id="PR01042">
    <property type="entry name" value="TRNASYNTHASP"/>
</dbReference>
<dbReference type="SUPFAM" id="SSF55681">
    <property type="entry name" value="Class II aaRS and biotin synthetases"/>
    <property type="match status" value="1"/>
</dbReference>
<dbReference type="RefSeq" id="WP_194703981.1">
    <property type="nucleotide sequence ID" value="NZ_JADKNH010000019.1"/>
</dbReference>
<feature type="region of interest" description="Aspartate" evidence="9">
    <location>
        <begin position="185"/>
        <end position="188"/>
    </location>
</feature>
<dbReference type="Proteomes" id="UP000614200">
    <property type="component" value="Unassembled WGS sequence"/>
</dbReference>
<dbReference type="EC" id="6.1.1.12" evidence="9"/>
<keyword evidence="3 9" id="KW-0963">Cytoplasm</keyword>
<dbReference type="EMBL" id="JADKNH010000019">
    <property type="protein sequence ID" value="MBF4695718.1"/>
    <property type="molecule type" value="Genomic_DNA"/>
</dbReference>
<organism evidence="11 12">
    <name type="scientific">Fusibacter ferrireducens</name>
    <dbReference type="NCBI Taxonomy" id="2785058"/>
    <lineage>
        <taxon>Bacteria</taxon>
        <taxon>Bacillati</taxon>
        <taxon>Bacillota</taxon>
        <taxon>Clostridia</taxon>
        <taxon>Eubacteriales</taxon>
        <taxon>Eubacteriales Family XII. Incertae Sedis</taxon>
        <taxon>Fusibacter</taxon>
    </lineage>
</organism>
<dbReference type="Pfam" id="PF00152">
    <property type="entry name" value="tRNA-synt_2"/>
    <property type="match status" value="1"/>
</dbReference>
<evidence type="ECO:0000256" key="8">
    <source>
        <dbReference type="ARBA" id="ARBA00023146"/>
    </source>
</evidence>
<feature type="binding site" evidence="9">
    <location>
        <position position="207"/>
    </location>
    <ligand>
        <name>L-aspartate</name>
        <dbReference type="ChEBI" id="CHEBI:29991"/>
    </ligand>
</feature>
<keyword evidence="6 9" id="KW-0067">ATP-binding</keyword>
<dbReference type="InterPro" id="IPR004365">
    <property type="entry name" value="NA-bd_OB_tRNA"/>
</dbReference>
<keyword evidence="8 9" id="KW-0030">Aminoacyl-tRNA synthetase</keyword>
<evidence type="ECO:0000256" key="4">
    <source>
        <dbReference type="ARBA" id="ARBA00022598"/>
    </source>
</evidence>
<feature type="binding site" evidence="9">
    <location>
        <begin position="401"/>
        <end position="404"/>
    </location>
    <ligand>
        <name>ATP</name>
        <dbReference type="ChEBI" id="CHEBI:30616"/>
    </ligand>
</feature>
<dbReference type="PANTHER" id="PTHR43450:SF1">
    <property type="entry name" value="ASPARTATE--TRNA LIGASE, CYTOPLASMIC"/>
    <property type="match status" value="1"/>
</dbReference>
<dbReference type="InterPro" id="IPR002312">
    <property type="entry name" value="Asp/Asn-tRNA-synth_IIb"/>
</dbReference>
<keyword evidence="5 9" id="KW-0547">Nucleotide-binding</keyword>
<comment type="function">
    <text evidence="9">Catalyzes the attachment of L-aspartate to tRNA(Asp) in a two-step reaction: L-aspartate is first activated by ATP to form Asp-AMP and then transferred to the acceptor end of tRNA(Asp).</text>
</comment>
<evidence type="ECO:0000313" key="11">
    <source>
        <dbReference type="EMBL" id="MBF4695718.1"/>
    </source>
</evidence>
<evidence type="ECO:0000256" key="6">
    <source>
        <dbReference type="ARBA" id="ARBA00022840"/>
    </source>
</evidence>
<dbReference type="Pfam" id="PF01336">
    <property type="entry name" value="tRNA_anti-codon"/>
    <property type="match status" value="1"/>
</dbReference>
<comment type="subunit">
    <text evidence="9">Homodimer.</text>
</comment>
<evidence type="ECO:0000313" key="12">
    <source>
        <dbReference type="Proteomes" id="UP000614200"/>
    </source>
</evidence>
<feature type="domain" description="Aminoacyl-transfer RNA synthetases class-II family profile" evidence="10">
    <location>
        <begin position="130"/>
        <end position="430"/>
    </location>
</feature>
<feature type="binding site" evidence="9">
    <location>
        <begin position="207"/>
        <end position="209"/>
    </location>
    <ligand>
        <name>ATP</name>
        <dbReference type="ChEBI" id="CHEBI:30616"/>
    </ligand>
</feature>
<dbReference type="Gene3D" id="2.40.50.140">
    <property type="entry name" value="Nucleic acid-binding proteins"/>
    <property type="match status" value="1"/>
</dbReference>
<dbReference type="NCBIfam" id="TIGR00458">
    <property type="entry name" value="aspS_nondisc"/>
    <property type="match status" value="1"/>
</dbReference>
<feature type="binding site" evidence="9">
    <location>
        <position position="356"/>
    </location>
    <ligand>
        <name>L-aspartate</name>
        <dbReference type="ChEBI" id="CHEBI:29991"/>
    </ligand>
</feature>
<comment type="caution">
    <text evidence="11">The sequence shown here is derived from an EMBL/GenBank/DDBJ whole genome shotgun (WGS) entry which is preliminary data.</text>
</comment>
<proteinExistence type="inferred from homology"/>
<feature type="binding site" evidence="9">
    <location>
        <position position="163"/>
    </location>
    <ligand>
        <name>L-aspartate</name>
        <dbReference type="ChEBI" id="CHEBI:29991"/>
    </ligand>
</feature>
<name>A0ABR9ZZW1_9FIRM</name>
<comment type="caution">
    <text evidence="9">Lacks conserved residue(s) required for the propagation of feature annotation.</text>
</comment>
<feature type="binding site" evidence="9">
    <location>
        <position position="353"/>
    </location>
    <ligand>
        <name>ATP</name>
        <dbReference type="ChEBI" id="CHEBI:30616"/>
    </ligand>
</feature>
<evidence type="ECO:0000256" key="9">
    <source>
        <dbReference type="HAMAP-Rule" id="MF_02075"/>
    </source>
</evidence>
<dbReference type="Gene3D" id="3.30.930.10">
    <property type="entry name" value="Bira Bifunctional Protein, Domain 2"/>
    <property type="match status" value="1"/>
</dbReference>
<protein>
    <recommendedName>
        <fullName evidence="9">Aspartate--tRNA ligase</fullName>
        <ecNumber evidence="9">6.1.1.12</ecNumber>
    </recommendedName>
    <alternativeName>
        <fullName evidence="9">Aspartyl-tRNA synthetase</fullName>
        <shortName evidence="9">AspRS</shortName>
    </alternativeName>
</protein>
<feature type="binding site" evidence="9">
    <location>
        <begin position="215"/>
        <end position="217"/>
    </location>
    <ligand>
        <name>ATP</name>
        <dbReference type="ChEBI" id="CHEBI:30616"/>
    </ligand>
</feature>
<dbReference type="PROSITE" id="PS50862">
    <property type="entry name" value="AA_TRNA_LIGASE_II"/>
    <property type="match status" value="1"/>
</dbReference>
<dbReference type="HAMAP" id="MF_02075">
    <property type="entry name" value="Asp_tRNA_synth_type2"/>
    <property type="match status" value="1"/>
</dbReference>
<evidence type="ECO:0000256" key="5">
    <source>
        <dbReference type="ARBA" id="ARBA00022741"/>
    </source>
</evidence>
<dbReference type="InterPro" id="IPR006195">
    <property type="entry name" value="aa-tRNA-synth_II"/>
</dbReference>
<evidence type="ECO:0000256" key="1">
    <source>
        <dbReference type="ARBA" id="ARBA00004496"/>
    </source>
</evidence>
<dbReference type="InterPro" id="IPR012340">
    <property type="entry name" value="NA-bd_OB-fold"/>
</dbReference>
<evidence type="ECO:0000256" key="2">
    <source>
        <dbReference type="ARBA" id="ARBA00005312"/>
    </source>
</evidence>
<dbReference type="InterPro" id="IPR004364">
    <property type="entry name" value="Aa-tRNA-synt_II"/>
</dbReference>
<feature type="binding site" evidence="9">
    <location>
        <position position="360"/>
    </location>
    <ligand>
        <name>L-aspartate</name>
        <dbReference type="ChEBI" id="CHEBI:29991"/>
    </ligand>
</feature>
<evidence type="ECO:0000256" key="3">
    <source>
        <dbReference type="ARBA" id="ARBA00022490"/>
    </source>
</evidence>
<dbReference type="InterPro" id="IPR045864">
    <property type="entry name" value="aa-tRNA-synth_II/BPL/LPL"/>
</dbReference>
<dbReference type="PANTHER" id="PTHR43450">
    <property type="entry name" value="ASPARTYL-TRNA SYNTHETASE"/>
    <property type="match status" value="1"/>
</dbReference>
<gene>
    <name evidence="9 11" type="primary">aspS</name>
    <name evidence="11" type="ORF">ISU02_21695</name>
</gene>
<accession>A0ABR9ZZW1</accession>
<keyword evidence="12" id="KW-1185">Reference proteome</keyword>
<keyword evidence="4 9" id="KW-0436">Ligase</keyword>
<dbReference type="NCBIfam" id="NF003483">
    <property type="entry name" value="PRK05159.1"/>
    <property type="match status" value="1"/>
</dbReference>
<comment type="subcellular location">
    <subcellularLocation>
        <location evidence="1 9">Cytoplasm</location>
    </subcellularLocation>
</comment>
<dbReference type="GO" id="GO:0050560">
    <property type="term" value="F:aspartate-tRNA(Asn) ligase activity"/>
    <property type="evidence" value="ECO:0007669"/>
    <property type="project" value="UniProtKB-EC"/>
</dbReference>